<dbReference type="PANTHER" id="PTHR47926:SF536">
    <property type="entry name" value="DYW DOMAIN-CONTAINING PROTEIN"/>
    <property type="match status" value="1"/>
</dbReference>
<evidence type="ECO:0000256" key="1">
    <source>
        <dbReference type="ARBA" id="ARBA00022737"/>
    </source>
</evidence>
<dbReference type="InterPro" id="IPR046960">
    <property type="entry name" value="PPR_At4g14850-like_plant"/>
</dbReference>
<dbReference type="GO" id="GO:0009451">
    <property type="term" value="P:RNA modification"/>
    <property type="evidence" value="ECO:0007669"/>
    <property type="project" value="InterPro"/>
</dbReference>
<feature type="repeat" description="PPR" evidence="2">
    <location>
        <begin position="422"/>
        <end position="456"/>
    </location>
</feature>
<dbReference type="PANTHER" id="PTHR47926">
    <property type="entry name" value="PENTATRICOPEPTIDE REPEAT-CONTAINING PROTEIN"/>
    <property type="match status" value="1"/>
</dbReference>
<evidence type="ECO:0000313" key="4">
    <source>
        <dbReference type="EMBL" id="CAA2616116.1"/>
    </source>
</evidence>
<dbReference type="Pfam" id="PF14432">
    <property type="entry name" value="DYW_deaminase"/>
    <property type="match status" value="1"/>
</dbReference>
<sequence length="830" mass="91292">MTVLRRSLFSGFNLVPRLVRCQWLAANPLGSGETGLITGGASGRGSSGRLELLPDADAVDRLLLGALRDDGAARLDKPCDRFDKADLSVVENRLFHHISCGKVDLALLLFEKIDRPGVFLWNAMIRACSWNGRPRGAVDLFRRMISSGVTPNKFTFPFFLKACSGLLALNHGMEIHGRVMRIGLHSDVFISTALLDLYMKCGQLKISRRMFDKMPHRDIVAWNAMVAGCSLHGMHEDTLSLVLEMQRAGVIPNSSTVVALLPTIGEAKALSQVKSVHGFCVRRYTDKAHVLVGTALLDVYAKCLSLDYSEKVFDGVTAKNEVTWSAMIGAYVSCDRMVQALEAFNQMVLDKHYPPTPTTLASILRACARLTDLSRGRHLHGYLTKSGFSSDITVGNSLLSMYSKCGNVGDALVLFGEMGTRDTVSYSAIISGCLQNGSAEVALRIFRQMQASSTEPDSATMVGVIPACSHLAALQHGRCSHGYVVVRGLSLDTSVCNALVDMYAKCGRITLARNLFDRMSKRDIVSWNTMMSGYGIHGLGKEALSLFFGLQAVGLEPDDVTFIGVLTACSHSGLVEEGKEFFSAMSEKFNLVPRVEHCICMVDLLGRGGFLQEARDFVQKIPFAQDVRVWGALLSACRLHKDVKLGEEVSRMIQKLGPEGTGNFVLLSNIYSAAGRFDEAASVRILQRDQGFKKSPGCSWIEIRGRVHAFVGGDRSHPCSSKIYETLGDLFIEMRKMGYRPDTSYVLQNVEEEEKEHLLLYHSEKLAISFGILSLSAGQPIFVAKNLRICGDCHTATKFISMITRREITVRDANRFHHFKNGTCSCGGFW</sequence>
<dbReference type="Proteomes" id="UP001189122">
    <property type="component" value="Unassembled WGS sequence"/>
</dbReference>
<dbReference type="Pfam" id="PF20431">
    <property type="entry name" value="E_motif"/>
    <property type="match status" value="1"/>
</dbReference>
<protein>
    <recommendedName>
        <fullName evidence="3">DYW domain-containing protein</fullName>
    </recommendedName>
</protein>
<dbReference type="FunFam" id="1.25.40.10:FF:000344">
    <property type="entry name" value="Pentatricopeptide repeat-containing protein"/>
    <property type="match status" value="2"/>
</dbReference>
<name>A0A7I8IDS4_SPIIN</name>
<gene>
    <name evidence="4" type="ORF">SI7747_02002349</name>
</gene>
<dbReference type="Pfam" id="PF01535">
    <property type="entry name" value="PPR"/>
    <property type="match status" value="4"/>
</dbReference>
<dbReference type="Pfam" id="PF13041">
    <property type="entry name" value="PPR_2"/>
    <property type="match status" value="3"/>
</dbReference>
<keyword evidence="5" id="KW-1185">Reference proteome</keyword>
<evidence type="ECO:0000256" key="2">
    <source>
        <dbReference type="PROSITE-ProRule" id="PRU00708"/>
    </source>
</evidence>
<dbReference type="GO" id="GO:0008270">
    <property type="term" value="F:zinc ion binding"/>
    <property type="evidence" value="ECO:0007669"/>
    <property type="project" value="InterPro"/>
</dbReference>
<dbReference type="InterPro" id="IPR046848">
    <property type="entry name" value="E_motif"/>
</dbReference>
<keyword evidence="1" id="KW-0677">Repeat</keyword>
<dbReference type="InterPro" id="IPR002885">
    <property type="entry name" value="PPR_rpt"/>
</dbReference>
<proteinExistence type="predicted"/>
<reference evidence="4 5" key="1">
    <citation type="submission" date="2019-12" db="EMBL/GenBank/DDBJ databases">
        <authorList>
            <person name="Scholz U."/>
            <person name="Mascher M."/>
            <person name="Fiebig A."/>
        </authorList>
    </citation>
    <scope>NUCLEOTIDE SEQUENCE</scope>
</reference>
<evidence type="ECO:0000259" key="3">
    <source>
        <dbReference type="Pfam" id="PF14432"/>
    </source>
</evidence>
<dbReference type="PROSITE" id="PS51375">
    <property type="entry name" value="PPR"/>
    <property type="match status" value="5"/>
</dbReference>
<dbReference type="NCBIfam" id="TIGR00756">
    <property type="entry name" value="PPR"/>
    <property type="match status" value="6"/>
</dbReference>
<dbReference type="InterPro" id="IPR032867">
    <property type="entry name" value="DYW_dom"/>
</dbReference>
<organism evidence="4">
    <name type="scientific">Spirodela intermedia</name>
    <name type="common">Intermediate duckweed</name>
    <dbReference type="NCBI Taxonomy" id="51605"/>
    <lineage>
        <taxon>Eukaryota</taxon>
        <taxon>Viridiplantae</taxon>
        <taxon>Streptophyta</taxon>
        <taxon>Embryophyta</taxon>
        <taxon>Tracheophyta</taxon>
        <taxon>Spermatophyta</taxon>
        <taxon>Magnoliopsida</taxon>
        <taxon>Liliopsida</taxon>
        <taxon>Araceae</taxon>
        <taxon>Lemnoideae</taxon>
        <taxon>Spirodela</taxon>
    </lineage>
</organism>
<dbReference type="GO" id="GO:0003723">
    <property type="term" value="F:RNA binding"/>
    <property type="evidence" value="ECO:0007669"/>
    <property type="project" value="InterPro"/>
</dbReference>
<feature type="repeat" description="PPR" evidence="2">
    <location>
        <begin position="117"/>
        <end position="151"/>
    </location>
</feature>
<dbReference type="EMBL" id="LR743589">
    <property type="protein sequence ID" value="CAA2616116.1"/>
    <property type="molecule type" value="Genomic_DNA"/>
</dbReference>
<dbReference type="FunFam" id="1.25.40.10:FF:001093">
    <property type="entry name" value="Pentatricopeptide repeat-containing protein At2g34400"/>
    <property type="match status" value="1"/>
</dbReference>
<feature type="domain" description="DYW" evidence="3">
    <location>
        <begin position="738"/>
        <end position="830"/>
    </location>
</feature>
<evidence type="ECO:0000313" key="5">
    <source>
        <dbReference type="Proteomes" id="UP001189122"/>
    </source>
</evidence>
<accession>A0A7I8IDS4</accession>
<dbReference type="Gene3D" id="1.25.40.10">
    <property type="entry name" value="Tetratricopeptide repeat domain"/>
    <property type="match status" value="5"/>
</dbReference>
<feature type="repeat" description="PPR" evidence="2">
    <location>
        <begin position="218"/>
        <end position="252"/>
    </location>
</feature>
<feature type="repeat" description="PPR" evidence="2">
    <location>
        <begin position="320"/>
        <end position="354"/>
    </location>
</feature>
<dbReference type="InterPro" id="IPR046849">
    <property type="entry name" value="E2_motif"/>
</dbReference>
<dbReference type="AlphaFoldDB" id="A0A7I8IDS4"/>
<dbReference type="EMBL" id="CACRZD030000002">
    <property type="protein sequence ID" value="CAA6655809.1"/>
    <property type="molecule type" value="Genomic_DNA"/>
</dbReference>
<dbReference type="Pfam" id="PF20430">
    <property type="entry name" value="Eplus_motif"/>
    <property type="match status" value="1"/>
</dbReference>
<feature type="repeat" description="PPR" evidence="2">
    <location>
        <begin position="492"/>
        <end position="526"/>
    </location>
</feature>
<dbReference type="InterPro" id="IPR011990">
    <property type="entry name" value="TPR-like_helical_dom_sf"/>
</dbReference>